<name>A0A914S1K0_PAREQ</name>
<dbReference type="Proteomes" id="UP000887564">
    <property type="component" value="Unplaced"/>
</dbReference>
<dbReference type="AlphaFoldDB" id="A0A914S1K0"/>
<reference evidence="2" key="1">
    <citation type="submission" date="2022-11" db="UniProtKB">
        <authorList>
            <consortium name="WormBaseParasite"/>
        </authorList>
    </citation>
    <scope>IDENTIFICATION</scope>
</reference>
<evidence type="ECO:0000313" key="2">
    <source>
        <dbReference type="WBParaSite" id="PEQ_0001221201-mRNA-1"/>
    </source>
</evidence>
<dbReference type="WBParaSite" id="PEQ_0001221201-mRNA-1">
    <property type="protein sequence ID" value="PEQ_0001221201-mRNA-1"/>
    <property type="gene ID" value="PEQ_0001221201"/>
</dbReference>
<proteinExistence type="predicted"/>
<accession>A0A914S1K0</accession>
<organism evidence="1 2">
    <name type="scientific">Parascaris equorum</name>
    <name type="common">Equine roundworm</name>
    <dbReference type="NCBI Taxonomy" id="6256"/>
    <lineage>
        <taxon>Eukaryota</taxon>
        <taxon>Metazoa</taxon>
        <taxon>Ecdysozoa</taxon>
        <taxon>Nematoda</taxon>
        <taxon>Chromadorea</taxon>
        <taxon>Rhabditida</taxon>
        <taxon>Spirurina</taxon>
        <taxon>Ascaridomorpha</taxon>
        <taxon>Ascaridoidea</taxon>
        <taxon>Ascarididae</taxon>
        <taxon>Parascaris</taxon>
    </lineage>
</organism>
<protein>
    <submittedName>
        <fullName evidence="2">Uncharacterized protein</fullName>
    </submittedName>
</protein>
<sequence>MKLDAASILQRRTIASVAVVLNDASGKLPNALLLAGASCVVHISDCCCQHITDFLCKVFASAFVAYILRAHLGNVLSAYVNVTSDFCICHLTVDA</sequence>
<evidence type="ECO:0000313" key="1">
    <source>
        <dbReference type="Proteomes" id="UP000887564"/>
    </source>
</evidence>
<keyword evidence="1" id="KW-1185">Reference proteome</keyword>